<accession>A0A3B6KIS4</accession>
<evidence type="ECO:0000313" key="1">
    <source>
        <dbReference type="EnsemblPlants" id="TraesCS5A02G217100.1"/>
    </source>
</evidence>
<dbReference type="OMA" id="SWGVSYK"/>
<dbReference type="Gramene" id="TraesSYM5A03G02700910.1">
    <property type="protein sequence ID" value="TraesSYM5A03G02700910.1"/>
    <property type="gene ID" value="TraesSYM5A03G02700910"/>
</dbReference>
<keyword evidence="2" id="KW-1185">Reference proteome</keyword>
<dbReference type="AlphaFoldDB" id="A0A3B6KIS4"/>
<dbReference type="Gramene" id="TraesLAC5A03G02625270.1">
    <property type="protein sequence ID" value="TraesLAC5A03G02625270.1"/>
    <property type="gene ID" value="TraesLAC5A03G02625270"/>
</dbReference>
<dbReference type="Gramene" id="TraesARI5A03G02713800.1">
    <property type="protein sequence ID" value="TraesARI5A03G02713800.1"/>
    <property type="gene ID" value="TraesARI5A03G02713800"/>
</dbReference>
<dbReference type="Gramene" id="TraesJAG5A03G02672690.1">
    <property type="protein sequence ID" value="TraesJAG5A03G02672690.1"/>
    <property type="gene ID" value="TraesJAG5A03G02672690"/>
</dbReference>
<organism evidence="1">
    <name type="scientific">Triticum aestivum</name>
    <name type="common">Wheat</name>
    <dbReference type="NCBI Taxonomy" id="4565"/>
    <lineage>
        <taxon>Eukaryota</taxon>
        <taxon>Viridiplantae</taxon>
        <taxon>Streptophyta</taxon>
        <taxon>Embryophyta</taxon>
        <taxon>Tracheophyta</taxon>
        <taxon>Spermatophyta</taxon>
        <taxon>Magnoliopsida</taxon>
        <taxon>Liliopsida</taxon>
        <taxon>Poales</taxon>
        <taxon>Poaceae</taxon>
        <taxon>BOP clade</taxon>
        <taxon>Pooideae</taxon>
        <taxon>Triticodae</taxon>
        <taxon>Triticeae</taxon>
        <taxon>Triticinae</taxon>
        <taxon>Triticum</taxon>
    </lineage>
</organism>
<dbReference type="Gramene" id="TraesJUL5A03G02691830.1">
    <property type="protein sequence ID" value="TraesJUL5A03G02691830.1"/>
    <property type="gene ID" value="TraesJUL5A03G02691830"/>
</dbReference>
<protein>
    <submittedName>
        <fullName evidence="1">Uncharacterized protein</fullName>
    </submittedName>
</protein>
<dbReference type="Gramene" id="TraesCS5A03G0560500.1">
    <property type="protein sequence ID" value="TraesCS5A03G0560500.1.CDS"/>
    <property type="gene ID" value="TraesCS5A03G0560500"/>
</dbReference>
<dbReference type="Gramene" id="TraesMAC5A03G02670010.1">
    <property type="protein sequence ID" value="TraesMAC5A03G02670010.1"/>
    <property type="gene ID" value="TraesMAC5A03G02670010"/>
</dbReference>
<sequence length="99" mass="11339">MKDRSEARSLLLVSPCWWQPDLLLASDRQESGSLADVTPVPRQVFPRGTSWGVSYKVEVSCSVPFVWDDPDEIVHQLLTGRNHHNENPLLIWQVLFLLD</sequence>
<dbReference type="EnsemblPlants" id="TraesCS5A02G217100.1">
    <property type="protein sequence ID" value="TraesCS5A02G217100.1"/>
    <property type="gene ID" value="TraesCS5A02G217100"/>
</dbReference>
<dbReference type="Gramene" id="TraesNOR5A03G02693930.1">
    <property type="protein sequence ID" value="TraesNOR5A03G02693930.1"/>
    <property type="gene ID" value="TraesNOR5A03G02693930"/>
</dbReference>
<dbReference type="Gramene" id="TraesLDM5A03G02674510.1">
    <property type="protein sequence ID" value="TraesLDM5A03G02674510.1"/>
    <property type="gene ID" value="TraesLDM5A03G02674510"/>
</dbReference>
<dbReference type="Gramene" id="TraesPARA_EIv1.0_1574450.1">
    <property type="protein sequence ID" value="TraesPARA_EIv1.0_1574450.1.CDS"/>
    <property type="gene ID" value="TraesPARA_EIv1.0_1574450"/>
</dbReference>
<dbReference type="Gramene" id="TraesRN5A0100573200.1">
    <property type="protein sequence ID" value="TraesRN5A0100573200.1"/>
    <property type="gene ID" value="TraesRN5A0100573200"/>
</dbReference>
<dbReference type="Proteomes" id="UP000019116">
    <property type="component" value="Chromosome 5A"/>
</dbReference>
<evidence type="ECO:0000313" key="2">
    <source>
        <dbReference type="Proteomes" id="UP000019116"/>
    </source>
</evidence>
<dbReference type="Gramene" id="TraesCAD_scaffold_095987_01G000100.1">
    <property type="protein sequence ID" value="TraesCAD_scaffold_095987_01G000100.1"/>
    <property type="gene ID" value="TraesCAD_scaffold_095987_01G000100"/>
</dbReference>
<reference evidence="1" key="2">
    <citation type="submission" date="2018-10" db="UniProtKB">
        <authorList>
            <consortium name="EnsemblPlants"/>
        </authorList>
    </citation>
    <scope>IDENTIFICATION</scope>
</reference>
<proteinExistence type="predicted"/>
<dbReference type="Gramene" id="TraesCS5A02G217100.1">
    <property type="protein sequence ID" value="TraesCS5A02G217100.1"/>
    <property type="gene ID" value="TraesCS5A02G217100"/>
</dbReference>
<dbReference type="Gramene" id="TraesWEE_scaffold_149983_01G000100.1">
    <property type="protein sequence ID" value="TraesWEE_scaffold_149983_01G000100.1"/>
    <property type="gene ID" value="TraesWEE_scaffold_149983_01G000100"/>
</dbReference>
<dbReference type="Gramene" id="TraesSTA5A03G02662480.1">
    <property type="protein sequence ID" value="TraesSTA5A03G02662480.1"/>
    <property type="gene ID" value="TraesSTA5A03G02662480"/>
</dbReference>
<name>A0A3B6KIS4_WHEAT</name>
<reference evidence="1" key="1">
    <citation type="submission" date="2018-08" db="EMBL/GenBank/DDBJ databases">
        <authorList>
            <person name="Rossello M."/>
        </authorList>
    </citation>
    <scope>NUCLEOTIDE SEQUENCE [LARGE SCALE GENOMIC DNA]</scope>
    <source>
        <strain evidence="1">cv. Chinese Spring</strain>
    </source>
</reference>